<feature type="region of interest" description="Disordered" evidence="1">
    <location>
        <begin position="253"/>
        <end position="280"/>
    </location>
</feature>
<reference evidence="2 3" key="1">
    <citation type="submission" date="2007-03" db="EMBL/GenBank/DDBJ databases">
        <title>Complete sequence of plasmid pBVIE03 of Burkholderia vietnamiensis G4.</title>
        <authorList>
            <consortium name="US DOE Joint Genome Institute"/>
            <person name="Copeland A."/>
            <person name="Lucas S."/>
            <person name="Lapidus A."/>
            <person name="Barry K."/>
            <person name="Detter J.C."/>
            <person name="Glavina del Rio T."/>
            <person name="Hammon N."/>
            <person name="Israni S."/>
            <person name="Dalin E."/>
            <person name="Tice H."/>
            <person name="Pitluck S."/>
            <person name="Chain P."/>
            <person name="Malfatti S."/>
            <person name="Shin M."/>
            <person name="Vergez L."/>
            <person name="Schmutz J."/>
            <person name="Larimer F."/>
            <person name="Land M."/>
            <person name="Hauser L."/>
            <person name="Kyrpides N."/>
            <person name="Tiedje J."/>
            <person name="Richardson P."/>
        </authorList>
    </citation>
    <scope>NUCLEOTIDE SEQUENCE [LARGE SCALE GENOMIC DNA]</scope>
    <source>
        <strain evidence="3">G4 / LMG 22486</strain>
        <plasmid evidence="2 3">pBVIE03</plasmid>
    </source>
</reference>
<geneLocation type="plasmid" evidence="2 3">
    <name>pBVIE03</name>
</geneLocation>
<accession>A4JVF9</accession>
<organism evidence="2 3">
    <name type="scientific">Burkholderia vietnamiensis (strain G4 / LMG 22486)</name>
    <name type="common">Burkholderia cepacia (strain R1808)</name>
    <dbReference type="NCBI Taxonomy" id="269482"/>
    <lineage>
        <taxon>Bacteria</taxon>
        <taxon>Pseudomonadati</taxon>
        <taxon>Pseudomonadota</taxon>
        <taxon>Betaproteobacteria</taxon>
        <taxon>Burkholderiales</taxon>
        <taxon>Burkholderiaceae</taxon>
        <taxon>Burkholderia</taxon>
        <taxon>Burkholderia cepacia complex</taxon>
    </lineage>
</organism>
<evidence type="ECO:0000313" key="3">
    <source>
        <dbReference type="Proteomes" id="UP000002287"/>
    </source>
</evidence>
<dbReference type="KEGG" id="bvi:Bcep1808_7385"/>
<dbReference type="EMBL" id="CP000619">
    <property type="protein sequence ID" value="ABO60262.1"/>
    <property type="molecule type" value="Genomic_DNA"/>
</dbReference>
<keyword evidence="2" id="KW-0614">Plasmid</keyword>
<proteinExistence type="predicted"/>
<name>A4JVF9_BURVG</name>
<protein>
    <submittedName>
        <fullName evidence="2">DotC protein</fullName>
    </submittedName>
</protein>
<dbReference type="Pfam" id="PF16932">
    <property type="entry name" value="T4SS_TraI"/>
    <property type="match status" value="1"/>
</dbReference>
<dbReference type="InterPro" id="IPR031618">
    <property type="entry name" value="T4SS_TraI"/>
</dbReference>
<evidence type="ECO:0000256" key="1">
    <source>
        <dbReference type="SAM" id="MobiDB-lite"/>
    </source>
</evidence>
<dbReference type="AlphaFoldDB" id="A4JVF9"/>
<dbReference type="Proteomes" id="UP000002287">
    <property type="component" value="Plasmid pBVIE03"/>
</dbReference>
<gene>
    <name evidence="2" type="ordered locus">Bcep1808_7385</name>
</gene>
<dbReference type="HOGENOM" id="CLU_068868_2_0_4"/>
<evidence type="ECO:0000313" key="2">
    <source>
        <dbReference type="EMBL" id="ABO60262.1"/>
    </source>
</evidence>
<sequence>MPIDAVSLEALQNYSQPAAEQRVVAGAGSGDLGNFRLNALRDAAFGLGARGGLIAESRLINQALSTQARKLDVTWDFTPMMIQGRVLPPVLNRVDDIYAQPGDQVIRIARTKWAFQAQARFTSRPPTWREYLMNDPGPLAPPSSVLYPRDGAERQIWQQAVAEGWSNGVKQADDIFQLNLNRLTRDYTGMKNYRVLAYKHMVTMPIVAQMDMPLNTTGQSMSVDETLLRLTVLPEFNTNMKDWQALGSEVDRLQQPVPANGASADGLPSQADLAQPDEVQ</sequence>